<evidence type="ECO:0000256" key="1">
    <source>
        <dbReference type="SAM" id="MobiDB-lite"/>
    </source>
</evidence>
<dbReference type="KEGG" id="apuu:APUU_20681A"/>
<dbReference type="GeneID" id="64970254"/>
<gene>
    <name evidence="2" type="ORF">APUU_20681A</name>
</gene>
<evidence type="ECO:0000313" key="2">
    <source>
        <dbReference type="EMBL" id="BCS20249.1"/>
    </source>
</evidence>
<name>A0A7R7XGK0_9EURO</name>
<reference evidence="2" key="2">
    <citation type="submission" date="2021-02" db="EMBL/GenBank/DDBJ databases">
        <title>Aspergillus puulaauensis MK2 genome sequence.</title>
        <authorList>
            <person name="Futagami T."/>
            <person name="Mori K."/>
            <person name="Kadooka C."/>
            <person name="Tanaka T."/>
        </authorList>
    </citation>
    <scope>NUCLEOTIDE SEQUENCE</scope>
    <source>
        <strain evidence="2">MK2</strain>
    </source>
</reference>
<organism evidence="2 3">
    <name type="scientific">Aspergillus puulaauensis</name>
    <dbReference type="NCBI Taxonomy" id="1220207"/>
    <lineage>
        <taxon>Eukaryota</taxon>
        <taxon>Fungi</taxon>
        <taxon>Dikarya</taxon>
        <taxon>Ascomycota</taxon>
        <taxon>Pezizomycotina</taxon>
        <taxon>Eurotiomycetes</taxon>
        <taxon>Eurotiomycetidae</taxon>
        <taxon>Eurotiales</taxon>
        <taxon>Aspergillaceae</taxon>
        <taxon>Aspergillus</taxon>
    </lineage>
</organism>
<feature type="compositionally biased region" description="Acidic residues" evidence="1">
    <location>
        <begin position="247"/>
        <end position="262"/>
    </location>
</feature>
<reference evidence="2" key="1">
    <citation type="submission" date="2021-01" db="EMBL/GenBank/DDBJ databases">
        <authorList>
            <consortium name="Aspergillus puulaauensis MK2 genome sequencing consortium"/>
            <person name="Kazuki M."/>
            <person name="Futagami T."/>
        </authorList>
    </citation>
    <scope>NUCLEOTIDE SEQUENCE</scope>
    <source>
        <strain evidence="2">MK2</strain>
    </source>
</reference>
<dbReference type="Proteomes" id="UP000654913">
    <property type="component" value="Chromosome 2"/>
</dbReference>
<sequence length="295" mass="32140">MCQHTYRHYKHCGHIASLTLDACAELTARMHSQHKSVGHWIKTTHDLQPDSDNCCLACEVELGKQMCSPKHRGIGTSTSFSAIENPLRYISLGGVDDSGPLLTADFVMTVPSGADAPQREPEVLCYSPAGAVVQMDGGEPGKNSSSILGVLEALGLGWGDDRSVGSIPGAFWSDDFDYDLCSFGETGSWFPKPPSVSSESDSEYEEDMSESFCPPPHQKPESWTPGRTSLQSPAPPFYRSDTRLGDDSDSDFDELDCDDVVEPESGQNGGFFKGLQMALPSFLRNANGDRFWELI</sequence>
<dbReference type="AlphaFoldDB" id="A0A7R7XGK0"/>
<feature type="compositionally biased region" description="Acidic residues" evidence="1">
    <location>
        <begin position="200"/>
        <end position="209"/>
    </location>
</feature>
<dbReference type="RefSeq" id="XP_041552443.1">
    <property type="nucleotide sequence ID" value="XM_041699349.1"/>
</dbReference>
<protein>
    <submittedName>
        <fullName evidence="2">Uncharacterized protein</fullName>
    </submittedName>
</protein>
<accession>A0A7R7XGK0</accession>
<keyword evidence="3" id="KW-1185">Reference proteome</keyword>
<dbReference type="OrthoDB" id="4511119at2759"/>
<evidence type="ECO:0000313" key="3">
    <source>
        <dbReference type="Proteomes" id="UP000654913"/>
    </source>
</evidence>
<feature type="region of interest" description="Disordered" evidence="1">
    <location>
        <begin position="191"/>
        <end position="267"/>
    </location>
</feature>
<dbReference type="EMBL" id="AP024444">
    <property type="protein sequence ID" value="BCS20249.1"/>
    <property type="molecule type" value="Genomic_DNA"/>
</dbReference>
<proteinExistence type="predicted"/>